<keyword evidence="2" id="KW-1185">Reference proteome</keyword>
<dbReference type="OrthoDB" id="2109241at2759"/>
<evidence type="ECO:0000313" key="1">
    <source>
        <dbReference type="EMBL" id="KAG5462585.1"/>
    </source>
</evidence>
<protein>
    <submittedName>
        <fullName evidence="1">Uncharacterized protein</fullName>
    </submittedName>
</protein>
<reference evidence="1 2" key="1">
    <citation type="journal article" name="Sci. Rep.">
        <title>Genome-scale phylogenetic analyses confirm Olpidium as the closest living zoosporic fungus to the non-flagellated, terrestrial fungi.</title>
        <authorList>
            <person name="Chang Y."/>
            <person name="Rochon D."/>
            <person name="Sekimoto S."/>
            <person name="Wang Y."/>
            <person name="Chovatia M."/>
            <person name="Sandor L."/>
            <person name="Salamov A."/>
            <person name="Grigoriev I.V."/>
            <person name="Stajich J.E."/>
            <person name="Spatafora J.W."/>
        </authorList>
    </citation>
    <scope>NUCLEOTIDE SEQUENCE [LARGE SCALE GENOMIC DNA]</scope>
    <source>
        <strain evidence="1">S191</strain>
    </source>
</reference>
<evidence type="ECO:0000313" key="2">
    <source>
        <dbReference type="Proteomes" id="UP000673691"/>
    </source>
</evidence>
<dbReference type="AlphaFoldDB" id="A0A8H8A0A4"/>
<accession>A0A8H8A0A4</accession>
<proteinExistence type="predicted"/>
<feature type="non-terminal residue" evidence="1">
    <location>
        <position position="48"/>
    </location>
</feature>
<gene>
    <name evidence="1" type="ORF">BJ554DRAFT_4533</name>
</gene>
<dbReference type="Pfam" id="PF15874">
    <property type="entry name" value="Il2rg"/>
    <property type="match status" value="1"/>
</dbReference>
<comment type="caution">
    <text evidence="1">The sequence shown here is derived from an EMBL/GenBank/DDBJ whole genome shotgun (WGS) entry which is preliminary data.</text>
</comment>
<organism evidence="1 2">
    <name type="scientific">Olpidium bornovanus</name>
    <dbReference type="NCBI Taxonomy" id="278681"/>
    <lineage>
        <taxon>Eukaryota</taxon>
        <taxon>Fungi</taxon>
        <taxon>Fungi incertae sedis</taxon>
        <taxon>Olpidiomycota</taxon>
        <taxon>Olpidiomycotina</taxon>
        <taxon>Olpidiomycetes</taxon>
        <taxon>Olpidiales</taxon>
        <taxon>Olpidiaceae</taxon>
        <taxon>Olpidium</taxon>
    </lineage>
</organism>
<name>A0A8H8A0A4_9FUNG</name>
<dbReference type="InterPro" id="IPR039471">
    <property type="entry name" value="CXorf65-like"/>
</dbReference>
<dbReference type="Proteomes" id="UP000673691">
    <property type="component" value="Unassembled WGS sequence"/>
</dbReference>
<sequence length="48" mass="5122">MPEPLDLATESGEVVDLASKPREVAKKLLDPRATYILVKTVLGAAFPA</sequence>
<dbReference type="EMBL" id="JAEFCI010001939">
    <property type="protein sequence ID" value="KAG5462585.1"/>
    <property type="molecule type" value="Genomic_DNA"/>
</dbReference>